<protein>
    <submittedName>
        <fullName evidence="2">Uncharacterized protein</fullName>
    </submittedName>
</protein>
<proteinExistence type="predicted"/>
<dbReference type="Proteomes" id="UP000516656">
    <property type="component" value="Chromosome 2"/>
</dbReference>
<dbReference type="EMBL" id="AP018046">
    <property type="protein sequence ID" value="BAX55202.1"/>
    <property type="molecule type" value="Genomic_DNA"/>
</dbReference>
<gene>
    <name evidence="2" type="ORF">IC627_16170</name>
    <name evidence="1" type="ORF">PDPUS_2_00616</name>
</gene>
<name>A0A1Q9GU73_PHODP</name>
<sequence>MSEIIRKHLMCTYPALAEHIQKCDVIEEKKPSDDKVLTILIQTVIGQMLSRKAAETIFNRVESRIQVVGQLGFLKKKILLRAVYRKGKPNQSYY</sequence>
<reference evidence="3" key="2">
    <citation type="submission" date="2017-05" db="EMBL/GenBank/DDBJ databases">
        <title>Whole genome sequence of fish pathogenic bacteria, Photobacterium damselae subsp. piscicida, strain 91-197, isolated from hybrid striped bass (Morone sp.) in USA.</title>
        <authorList>
            <person name="Teru Y."/>
            <person name="Hikima J."/>
            <person name="Kono T."/>
            <person name="Sakai M."/>
            <person name="Takano T."/>
            <person name="Hawke J.P."/>
            <person name="Takeyama H."/>
            <person name="Aoki T."/>
        </authorList>
    </citation>
    <scope>NUCLEOTIDE SEQUENCE [LARGE SCALE GENOMIC DNA]</scope>
    <source>
        <strain evidence="3">91-197</strain>
    </source>
</reference>
<dbReference type="RefSeq" id="WP_044179978.1">
    <property type="nucleotide sequence ID" value="NZ_AP018046.1"/>
</dbReference>
<evidence type="ECO:0000313" key="2">
    <source>
        <dbReference type="EMBL" id="QOD58420.1"/>
    </source>
</evidence>
<reference evidence="1" key="1">
    <citation type="journal article" date="2017" name="Genome Announc.">
        <title>Whole-Genome Sequence of Photobacterium damselae subsp. piscicida Strain 91-197, Isolated from Hybrid Striped Bass (Morone sp.) in the United States.</title>
        <authorList>
            <person name="Teru Y."/>
            <person name="Hikima J."/>
            <person name="Kono T."/>
            <person name="Sakai M."/>
            <person name="Takano T."/>
            <person name="Hawke J.P."/>
            <person name="Takeyama H."/>
            <person name="Aoki T."/>
        </authorList>
    </citation>
    <scope>NUCLEOTIDE SEQUENCE</scope>
    <source>
        <strain evidence="1">91-197</strain>
    </source>
</reference>
<evidence type="ECO:0000313" key="1">
    <source>
        <dbReference type="EMBL" id="BAX55202.1"/>
    </source>
</evidence>
<evidence type="ECO:0000313" key="3">
    <source>
        <dbReference type="Proteomes" id="UP000218676"/>
    </source>
</evidence>
<dbReference type="AlphaFoldDB" id="A0A1Q9GU73"/>
<evidence type="ECO:0000313" key="4">
    <source>
        <dbReference type="Proteomes" id="UP000516656"/>
    </source>
</evidence>
<dbReference type="EMBL" id="CP061855">
    <property type="protein sequence ID" value="QOD58420.1"/>
    <property type="molecule type" value="Genomic_DNA"/>
</dbReference>
<accession>A0A1Q9GU73</accession>
<organism evidence="2 4">
    <name type="scientific">Photobacterium damsela subsp. piscicida</name>
    <name type="common">Pasteurella piscicida</name>
    <dbReference type="NCBI Taxonomy" id="38294"/>
    <lineage>
        <taxon>Bacteria</taxon>
        <taxon>Pseudomonadati</taxon>
        <taxon>Pseudomonadota</taxon>
        <taxon>Gammaproteobacteria</taxon>
        <taxon>Vibrionales</taxon>
        <taxon>Vibrionaceae</taxon>
        <taxon>Photobacterium</taxon>
    </lineage>
</organism>
<reference evidence="2 4" key="3">
    <citation type="submission" date="2020-09" db="EMBL/GenBank/DDBJ databases">
        <title>Complete, closed and curated genome sequences of Photobacterium damselae subsp. piscicida isolates from Australia indicate localised evolution and additional plasmid-borne pathogenicity mechanisms.</title>
        <authorList>
            <person name="Baseggio L."/>
            <person name="Silayeva O."/>
            <person name="Buller N."/>
            <person name="Landos M."/>
            <person name="Engelstaedter J."/>
            <person name="Barnes A.C."/>
        </authorList>
    </citation>
    <scope>NUCLEOTIDE SEQUENCE [LARGE SCALE GENOMIC DNA]</scope>
    <source>
        <strain evidence="2 4">AS-16-0540-1</strain>
    </source>
</reference>
<dbReference type="Proteomes" id="UP000218676">
    <property type="component" value="Chromosome 2"/>
</dbReference>